<comment type="caution">
    <text evidence="9">The sequence shown here is derived from an EMBL/GenBank/DDBJ whole genome shotgun (WGS) entry which is preliminary data.</text>
</comment>
<feature type="transmembrane region" description="Helical" evidence="7">
    <location>
        <begin position="261"/>
        <end position="283"/>
    </location>
</feature>
<feature type="transmembrane region" description="Helical" evidence="7">
    <location>
        <begin position="416"/>
        <end position="436"/>
    </location>
</feature>
<feature type="transmembrane region" description="Helical" evidence="7">
    <location>
        <begin position="102"/>
        <end position="121"/>
    </location>
</feature>
<feature type="compositionally biased region" description="Polar residues" evidence="6">
    <location>
        <begin position="54"/>
        <end position="71"/>
    </location>
</feature>
<proteinExistence type="predicted"/>
<feature type="transmembrane region" description="Helical" evidence="7">
    <location>
        <begin position="168"/>
        <end position="187"/>
    </location>
</feature>
<name>A0A8H4LW39_9HYPO</name>
<dbReference type="GO" id="GO:0022857">
    <property type="term" value="F:transmembrane transporter activity"/>
    <property type="evidence" value="ECO:0007669"/>
    <property type="project" value="InterPro"/>
</dbReference>
<comment type="subcellular location">
    <subcellularLocation>
        <location evidence="1">Membrane</location>
        <topology evidence="1">Multi-pass membrane protein</topology>
    </subcellularLocation>
</comment>
<evidence type="ECO:0000256" key="1">
    <source>
        <dbReference type="ARBA" id="ARBA00004141"/>
    </source>
</evidence>
<dbReference type="InterPro" id="IPR020846">
    <property type="entry name" value="MFS_dom"/>
</dbReference>
<organism evidence="9 10">
    <name type="scientific">Ophiocordyceps sinensis</name>
    <dbReference type="NCBI Taxonomy" id="72228"/>
    <lineage>
        <taxon>Eukaryota</taxon>
        <taxon>Fungi</taxon>
        <taxon>Dikarya</taxon>
        <taxon>Ascomycota</taxon>
        <taxon>Pezizomycotina</taxon>
        <taxon>Sordariomycetes</taxon>
        <taxon>Hypocreomycetidae</taxon>
        <taxon>Hypocreales</taxon>
        <taxon>Ophiocordycipitaceae</taxon>
        <taxon>Ophiocordyceps</taxon>
    </lineage>
</organism>
<dbReference type="EMBL" id="JAAVMX010000007">
    <property type="protein sequence ID" value="KAF4506578.1"/>
    <property type="molecule type" value="Genomic_DNA"/>
</dbReference>
<sequence length="546" mass="60165">MHLRESFQKQQRRDTAPEPMASRMSPKTPMALKMKPQEPMAVTMKPQEPMAFTMNPQEPMASTMSPQTPTAKTDGPQLAVDPHHGLSDAEAARLLSRTDVRLLPMLFLVYVVAFLDRANIANALTMGMPRDLGLSGQQPNAALAVFFVPYILLEIPSNLALKRVTPRVWLSLCILGFGVVMLCQGFVRNYGGLLATRFLLGVFEAGIFPGSFYLISFWYRRQEAQKRFTVYFCSVIVASAFGGLLASAIARMDGVRGLSNWRWVFILEGILTMAVAVAAFFCISDFPDQAGWLTAREREFVLYKTGRGRREESTRSDESPGHDESPRDYESTRHDERITRRDVADFFGHVKHHAGALLYFCAVVPVYAFAYFTPTIVKTLGYSAVQTQLYSVPPFAAALGLCLVLAYLSDRTDMRLPYVLFSGALLMGGLALVMTTHGRFSAQYAGLCLVCAGALSAAPTIICWYMMNLHGHKERSIGSGWMISVGNTGGILAPFAFLQSDAPHYRPGYAICMAVAALGLVTALWYALLVVRERRGTGGSGKRGVL</sequence>
<dbReference type="Pfam" id="PF07690">
    <property type="entry name" value="MFS_1"/>
    <property type="match status" value="1"/>
</dbReference>
<dbReference type="FunFam" id="1.20.1250.20:FF:000034">
    <property type="entry name" value="MFS general substrate transporter"/>
    <property type="match status" value="1"/>
</dbReference>
<feature type="transmembrane region" description="Helical" evidence="7">
    <location>
        <begin position="389"/>
        <end position="409"/>
    </location>
</feature>
<dbReference type="AlphaFoldDB" id="A0A8H4LW39"/>
<evidence type="ECO:0000256" key="6">
    <source>
        <dbReference type="SAM" id="MobiDB-lite"/>
    </source>
</evidence>
<dbReference type="PANTHER" id="PTHR43791:SF46">
    <property type="entry name" value="MAJOR FACILITATOR SUPERFAMILY (MFS) PROFILE DOMAIN-CONTAINING PROTEIN-RELATED"/>
    <property type="match status" value="1"/>
</dbReference>
<feature type="region of interest" description="Disordered" evidence="6">
    <location>
        <begin position="52"/>
        <end position="83"/>
    </location>
</feature>
<feature type="transmembrane region" description="Helical" evidence="7">
    <location>
        <begin position="442"/>
        <end position="465"/>
    </location>
</feature>
<evidence type="ECO:0000256" key="4">
    <source>
        <dbReference type="ARBA" id="ARBA00022989"/>
    </source>
</evidence>
<dbReference type="InterPro" id="IPR011701">
    <property type="entry name" value="MFS"/>
</dbReference>
<dbReference type="Gene3D" id="1.20.1250.20">
    <property type="entry name" value="MFS general substrate transporter like domains"/>
    <property type="match status" value="2"/>
</dbReference>
<feature type="transmembrane region" description="Helical" evidence="7">
    <location>
        <begin position="356"/>
        <end position="377"/>
    </location>
</feature>
<keyword evidence="3 7" id="KW-0812">Transmembrane</keyword>
<keyword evidence="10" id="KW-1185">Reference proteome</keyword>
<feature type="domain" description="Major facilitator superfamily (MFS) profile" evidence="8">
    <location>
        <begin position="102"/>
        <end position="534"/>
    </location>
</feature>
<feature type="transmembrane region" description="Helical" evidence="7">
    <location>
        <begin position="193"/>
        <end position="216"/>
    </location>
</feature>
<dbReference type="Proteomes" id="UP000557566">
    <property type="component" value="Unassembled WGS sequence"/>
</dbReference>
<feature type="region of interest" description="Disordered" evidence="6">
    <location>
        <begin position="311"/>
        <end position="335"/>
    </location>
</feature>
<feature type="transmembrane region" description="Helical" evidence="7">
    <location>
        <begin position="228"/>
        <end position="249"/>
    </location>
</feature>
<feature type="transmembrane region" description="Helical" evidence="7">
    <location>
        <begin position="508"/>
        <end position="531"/>
    </location>
</feature>
<evidence type="ECO:0000313" key="10">
    <source>
        <dbReference type="Proteomes" id="UP000557566"/>
    </source>
</evidence>
<feature type="transmembrane region" description="Helical" evidence="7">
    <location>
        <begin position="141"/>
        <end position="161"/>
    </location>
</feature>
<keyword evidence="2" id="KW-0813">Transport</keyword>
<dbReference type="GO" id="GO:0005886">
    <property type="term" value="C:plasma membrane"/>
    <property type="evidence" value="ECO:0007669"/>
    <property type="project" value="TreeGrafter"/>
</dbReference>
<gene>
    <name evidence="9" type="ORF">G6O67_006647</name>
</gene>
<dbReference type="InterPro" id="IPR036259">
    <property type="entry name" value="MFS_trans_sf"/>
</dbReference>
<dbReference type="OrthoDB" id="19923at2759"/>
<dbReference type="FunFam" id="1.20.1250.20:FF:000013">
    <property type="entry name" value="MFS general substrate transporter"/>
    <property type="match status" value="1"/>
</dbReference>
<evidence type="ECO:0000256" key="2">
    <source>
        <dbReference type="ARBA" id="ARBA00022448"/>
    </source>
</evidence>
<feature type="region of interest" description="Disordered" evidence="6">
    <location>
        <begin position="1"/>
        <end position="34"/>
    </location>
</feature>
<evidence type="ECO:0000256" key="7">
    <source>
        <dbReference type="SAM" id="Phobius"/>
    </source>
</evidence>
<dbReference type="PROSITE" id="PS50850">
    <property type="entry name" value="MFS"/>
    <property type="match status" value="1"/>
</dbReference>
<protein>
    <recommendedName>
        <fullName evidence="8">Major facilitator superfamily (MFS) profile domain-containing protein</fullName>
    </recommendedName>
</protein>
<dbReference type="PANTHER" id="PTHR43791">
    <property type="entry name" value="PERMEASE-RELATED"/>
    <property type="match status" value="1"/>
</dbReference>
<dbReference type="SUPFAM" id="SSF103473">
    <property type="entry name" value="MFS general substrate transporter"/>
    <property type="match status" value="1"/>
</dbReference>
<evidence type="ECO:0000313" key="9">
    <source>
        <dbReference type="EMBL" id="KAF4506578.1"/>
    </source>
</evidence>
<reference evidence="9 10" key="1">
    <citation type="journal article" date="2020" name="Genome Biol. Evol.">
        <title>A new high-quality draft genome assembly of the Chinese cordyceps Ophiocordyceps sinensis.</title>
        <authorList>
            <person name="Shu R."/>
            <person name="Zhang J."/>
            <person name="Meng Q."/>
            <person name="Zhang H."/>
            <person name="Zhou G."/>
            <person name="Li M."/>
            <person name="Wu P."/>
            <person name="Zhao Y."/>
            <person name="Chen C."/>
            <person name="Qin Q."/>
        </authorList>
    </citation>
    <scope>NUCLEOTIDE SEQUENCE [LARGE SCALE GENOMIC DNA]</scope>
    <source>
        <strain evidence="9 10">IOZ07</strain>
    </source>
</reference>
<accession>A0A8H4LW39</accession>
<feature type="transmembrane region" description="Helical" evidence="7">
    <location>
        <begin position="477"/>
        <end position="496"/>
    </location>
</feature>
<evidence type="ECO:0000256" key="3">
    <source>
        <dbReference type="ARBA" id="ARBA00022692"/>
    </source>
</evidence>
<keyword evidence="4 7" id="KW-1133">Transmembrane helix</keyword>
<evidence type="ECO:0000256" key="5">
    <source>
        <dbReference type="ARBA" id="ARBA00023136"/>
    </source>
</evidence>
<evidence type="ECO:0000259" key="8">
    <source>
        <dbReference type="PROSITE" id="PS50850"/>
    </source>
</evidence>
<keyword evidence="5 7" id="KW-0472">Membrane</keyword>
<feature type="compositionally biased region" description="Basic and acidic residues" evidence="6">
    <location>
        <begin position="1"/>
        <end position="16"/>
    </location>
</feature>